<dbReference type="InterPro" id="IPR051532">
    <property type="entry name" value="Ester_Hydrolysis_Enzymes"/>
</dbReference>
<protein>
    <submittedName>
        <fullName evidence="2">Lysophospholipase L1-like esterase</fullName>
    </submittedName>
</protein>
<sequence length="248" mass="25903">MAGVGSWFGRGVLVMVVLLTVLAGVSAGAVPVQRSAAAAPVPAPVVLRVMPLGASSTVGKGSQETAGYRGPLQGLLARDGVTVDMVGSQRDGPATVADLDHEGYGGLTLEDMRPQVAGWVRRADPDVVLLHAGTNDLLKGSSAEETARHLEGVLSQIVAVTDAHVIVAGVWAPLSRDLRDRAEFNRLSGVVVAGFQERGHSMRYADTSDLLDAEEVADGLHPNAAGYRLIAAMWERQILDVTGLRAAS</sequence>
<evidence type="ECO:0000313" key="2">
    <source>
        <dbReference type="EMBL" id="TWF78512.1"/>
    </source>
</evidence>
<feature type="domain" description="SGNH hydrolase-type esterase" evidence="1">
    <location>
        <begin position="52"/>
        <end position="229"/>
    </location>
</feature>
<dbReference type="Gene3D" id="3.40.50.1110">
    <property type="entry name" value="SGNH hydrolase"/>
    <property type="match status" value="1"/>
</dbReference>
<dbReference type="InterPro" id="IPR013830">
    <property type="entry name" value="SGNH_hydro"/>
</dbReference>
<keyword evidence="3" id="KW-1185">Reference proteome</keyword>
<dbReference type="Proteomes" id="UP000321261">
    <property type="component" value="Unassembled WGS sequence"/>
</dbReference>
<dbReference type="EMBL" id="VIWU01000001">
    <property type="protein sequence ID" value="TWF78512.1"/>
    <property type="molecule type" value="Genomic_DNA"/>
</dbReference>
<gene>
    <name evidence="2" type="ORF">FHX44_114435</name>
</gene>
<dbReference type="Pfam" id="PF13472">
    <property type="entry name" value="Lipase_GDSL_2"/>
    <property type="match status" value="1"/>
</dbReference>
<evidence type="ECO:0000313" key="3">
    <source>
        <dbReference type="Proteomes" id="UP000321261"/>
    </source>
</evidence>
<organism evidence="2 3">
    <name type="scientific">Pseudonocardia hierapolitana</name>
    <dbReference type="NCBI Taxonomy" id="1128676"/>
    <lineage>
        <taxon>Bacteria</taxon>
        <taxon>Bacillati</taxon>
        <taxon>Actinomycetota</taxon>
        <taxon>Actinomycetes</taxon>
        <taxon>Pseudonocardiales</taxon>
        <taxon>Pseudonocardiaceae</taxon>
        <taxon>Pseudonocardia</taxon>
    </lineage>
</organism>
<comment type="caution">
    <text evidence="2">The sequence shown here is derived from an EMBL/GenBank/DDBJ whole genome shotgun (WGS) entry which is preliminary data.</text>
</comment>
<dbReference type="InterPro" id="IPR036514">
    <property type="entry name" value="SGNH_hydro_sf"/>
</dbReference>
<reference evidence="2 3" key="1">
    <citation type="submission" date="2019-06" db="EMBL/GenBank/DDBJ databases">
        <title>Sequencing the genomes of 1000 actinobacteria strains.</title>
        <authorList>
            <person name="Klenk H.-P."/>
        </authorList>
    </citation>
    <scope>NUCLEOTIDE SEQUENCE [LARGE SCALE GENOMIC DNA]</scope>
    <source>
        <strain evidence="2 3">DSM 45671</strain>
    </source>
</reference>
<accession>A0A561SUI0</accession>
<dbReference type="PANTHER" id="PTHR30383:SF5">
    <property type="entry name" value="SGNH HYDROLASE-TYPE ESTERASE DOMAIN-CONTAINING PROTEIN"/>
    <property type="match status" value="1"/>
</dbReference>
<proteinExistence type="predicted"/>
<dbReference type="AlphaFoldDB" id="A0A561SUI0"/>
<dbReference type="OrthoDB" id="468550at2"/>
<dbReference type="PANTHER" id="PTHR30383">
    <property type="entry name" value="THIOESTERASE 1/PROTEASE 1/LYSOPHOSPHOLIPASE L1"/>
    <property type="match status" value="1"/>
</dbReference>
<name>A0A561SUI0_9PSEU</name>
<evidence type="ECO:0000259" key="1">
    <source>
        <dbReference type="Pfam" id="PF13472"/>
    </source>
</evidence>
<dbReference type="SUPFAM" id="SSF52266">
    <property type="entry name" value="SGNH hydrolase"/>
    <property type="match status" value="1"/>
</dbReference>
<dbReference type="GO" id="GO:0004622">
    <property type="term" value="F:phosphatidylcholine lysophospholipase activity"/>
    <property type="evidence" value="ECO:0007669"/>
    <property type="project" value="TreeGrafter"/>
</dbReference>